<comment type="caution">
    <text evidence="2">The sequence shown here is derived from an EMBL/GenBank/DDBJ whole genome shotgun (WGS) entry which is preliminary data.</text>
</comment>
<dbReference type="SMART" id="SM00382">
    <property type="entry name" value="AAA"/>
    <property type="match status" value="1"/>
</dbReference>
<protein>
    <submittedName>
        <fullName evidence="2">AAA family ATPase</fullName>
    </submittedName>
</protein>
<dbReference type="PANTHER" id="PTHR37291:SF1">
    <property type="entry name" value="TYPE IV METHYL-DIRECTED RESTRICTION ENZYME ECOKMCRB SUBUNIT"/>
    <property type="match status" value="1"/>
</dbReference>
<dbReference type="InterPro" id="IPR027417">
    <property type="entry name" value="P-loop_NTPase"/>
</dbReference>
<dbReference type="Proteomes" id="UP001242368">
    <property type="component" value="Unassembled WGS sequence"/>
</dbReference>
<dbReference type="RefSeq" id="WP_290365021.1">
    <property type="nucleotide sequence ID" value="NZ_JAUFQU010000030.1"/>
</dbReference>
<dbReference type="InterPro" id="IPR003593">
    <property type="entry name" value="AAA+_ATPase"/>
</dbReference>
<evidence type="ECO:0000259" key="1">
    <source>
        <dbReference type="SMART" id="SM00382"/>
    </source>
</evidence>
<dbReference type="Gene3D" id="3.40.50.300">
    <property type="entry name" value="P-loop containing nucleotide triphosphate hydrolases"/>
    <property type="match status" value="2"/>
</dbReference>
<reference evidence="3" key="1">
    <citation type="journal article" date="2019" name="Int. J. Syst. Evol. Microbiol.">
        <title>The Global Catalogue of Microorganisms (GCM) 10K type strain sequencing project: providing services to taxonomists for standard genome sequencing and annotation.</title>
        <authorList>
            <consortium name="The Broad Institute Genomics Platform"/>
            <consortium name="The Broad Institute Genome Sequencing Center for Infectious Disease"/>
            <person name="Wu L."/>
            <person name="Ma J."/>
        </authorList>
    </citation>
    <scope>NUCLEOTIDE SEQUENCE [LARGE SCALE GENOMIC DNA]</scope>
    <source>
        <strain evidence="3">CECT 7184</strain>
    </source>
</reference>
<keyword evidence="3" id="KW-1185">Reference proteome</keyword>
<evidence type="ECO:0000313" key="2">
    <source>
        <dbReference type="EMBL" id="MDN3709319.1"/>
    </source>
</evidence>
<dbReference type="EMBL" id="JAUFQU010000030">
    <property type="protein sequence ID" value="MDN3709319.1"/>
    <property type="molecule type" value="Genomic_DNA"/>
</dbReference>
<evidence type="ECO:0000313" key="3">
    <source>
        <dbReference type="Proteomes" id="UP001242368"/>
    </source>
</evidence>
<proteinExistence type="predicted"/>
<gene>
    <name evidence="2" type="ORF">QW060_20085</name>
</gene>
<accession>A0ABT8CYL4</accession>
<organism evidence="2 3">
    <name type="scientific">Paenimyroides ceti</name>
    <dbReference type="NCBI Taxonomy" id="395087"/>
    <lineage>
        <taxon>Bacteria</taxon>
        <taxon>Pseudomonadati</taxon>
        <taxon>Bacteroidota</taxon>
        <taxon>Flavobacteriia</taxon>
        <taxon>Flavobacteriales</taxon>
        <taxon>Flavobacteriaceae</taxon>
        <taxon>Paenimyroides</taxon>
    </lineage>
</organism>
<dbReference type="SUPFAM" id="SSF52540">
    <property type="entry name" value="P-loop containing nucleoside triphosphate hydrolases"/>
    <property type="match status" value="2"/>
</dbReference>
<dbReference type="PANTHER" id="PTHR37291">
    <property type="entry name" value="5-METHYLCYTOSINE-SPECIFIC RESTRICTION ENZYME B"/>
    <property type="match status" value="1"/>
</dbReference>
<feature type="domain" description="AAA+ ATPase" evidence="1">
    <location>
        <begin position="259"/>
        <end position="556"/>
    </location>
</feature>
<dbReference type="Pfam" id="PF07728">
    <property type="entry name" value="AAA_5"/>
    <property type="match status" value="1"/>
</dbReference>
<dbReference type="InterPro" id="IPR052934">
    <property type="entry name" value="Methyl-DNA_Rec/Restrict_Enz"/>
</dbReference>
<name>A0ABT8CYL4_9FLAO</name>
<sequence length="642" mass="73389">MKFKPSDITKEHILSAVHEIDQENINLTTGTRWEVIVNGKPYPPKEIMRYARKQYDGSLDWPNGGGPPTNDYLTKLGFEVREKGKTFINLNGHRIFKFSMGVFYKTPRYYKVNIVERLEKENLISMHENTGKSQAQLFKNTLGIGDYVYITYGKDKLGCIAKITSDVIELPSDIKNDLDEGYKGRKIEIIAQPVQPNTLDLVKHKKAWLPSANTTIKQIFNLQEANDILFSKYYNVDVRNNPETNTITTMNTTPTDKKHPLNQILYGPPGTGKTYATKELAIKIANPDFKFDKTLTDEEQRKKITDEYKRLTETGQIVFTTFHQSMSYEDFVEGIKPETLNNDVVYSTQPGLFKLLCEKAGIKSNSNFEEVLKRFKDDVTNNQPFTIHTNRSKFDVSYLGGVTFRINPHESTNDNPNYPASIENLLKFYQTESIEGIYNPSYIRGIVNHLYEKYGLIKYNTVSESPDKNHVLIIDEINRGNVSAIFGELITLLEPDKRIGATEEIKLKLPYSKNDFGVPANIYIIGTMNTADRSVEALDTALRRRFSFVEIIPDYSRIDKTDIEGINLGLLLETINDRIEALLDRDHTIGHSYFLKVKDKAALAHTFKNCIIPLLQEYFYGDYEKINLVLAMDLSVSMKTAT</sequence>
<dbReference type="InterPro" id="IPR011704">
    <property type="entry name" value="ATPase_dyneun-rel_AAA"/>
</dbReference>